<dbReference type="GO" id="GO:0051536">
    <property type="term" value="F:iron-sulfur cluster binding"/>
    <property type="evidence" value="ECO:0007669"/>
    <property type="project" value="UniProtKB-KW"/>
</dbReference>
<dbReference type="PANTHER" id="PTHR43255:SF2">
    <property type="entry name" value="HETERODISULFIDE REDUCTASE RELATED PROTEIN"/>
    <property type="match status" value="1"/>
</dbReference>
<proteinExistence type="predicted"/>
<gene>
    <name evidence="5" type="ORF">SAMN05216508_11132</name>
</gene>
<dbReference type="Pfam" id="PF02754">
    <property type="entry name" value="CCG"/>
    <property type="match status" value="2"/>
</dbReference>
<dbReference type="RefSeq" id="WP_177207412.1">
    <property type="nucleotide sequence ID" value="NZ_FOWF01000012.1"/>
</dbReference>
<dbReference type="GO" id="GO:0005886">
    <property type="term" value="C:plasma membrane"/>
    <property type="evidence" value="ECO:0007669"/>
    <property type="project" value="TreeGrafter"/>
</dbReference>
<dbReference type="PROSITE" id="PS51379">
    <property type="entry name" value="4FE4S_FER_2"/>
    <property type="match status" value="1"/>
</dbReference>
<dbReference type="EMBL" id="FPBT01000011">
    <property type="protein sequence ID" value="SFU54833.1"/>
    <property type="molecule type" value="Genomic_DNA"/>
</dbReference>
<dbReference type="InterPro" id="IPR004017">
    <property type="entry name" value="Cys_rich_dom"/>
</dbReference>
<keyword evidence="6" id="KW-1185">Reference proteome</keyword>
<dbReference type="GO" id="GO:0016491">
    <property type="term" value="F:oxidoreductase activity"/>
    <property type="evidence" value="ECO:0007669"/>
    <property type="project" value="UniProtKB-ARBA"/>
</dbReference>
<evidence type="ECO:0000313" key="6">
    <source>
        <dbReference type="Proteomes" id="UP000198817"/>
    </source>
</evidence>
<evidence type="ECO:0000313" key="5">
    <source>
        <dbReference type="EMBL" id="SFU54833.1"/>
    </source>
</evidence>
<dbReference type="SUPFAM" id="SSF54862">
    <property type="entry name" value="4Fe-4S ferredoxins"/>
    <property type="match status" value="1"/>
</dbReference>
<dbReference type="PROSITE" id="PS00198">
    <property type="entry name" value="4FE4S_FER_1"/>
    <property type="match status" value="1"/>
</dbReference>
<keyword evidence="1" id="KW-0479">Metal-binding</keyword>
<feature type="domain" description="4Fe-4S ferredoxin-type" evidence="4">
    <location>
        <begin position="32"/>
        <end position="56"/>
    </location>
</feature>
<protein>
    <submittedName>
        <fullName evidence="5">Fe-S oxidoreductase</fullName>
    </submittedName>
</protein>
<keyword evidence="2" id="KW-0408">Iron</keyword>
<reference evidence="5 6" key="1">
    <citation type="submission" date="2016-10" db="EMBL/GenBank/DDBJ databases">
        <authorList>
            <person name="de Groot N.N."/>
        </authorList>
    </citation>
    <scope>NUCLEOTIDE SEQUENCE [LARGE SCALE GENOMIC DNA]</scope>
    <source>
        <strain evidence="5 6">KHGC13</strain>
    </source>
</reference>
<evidence type="ECO:0000259" key="4">
    <source>
        <dbReference type="PROSITE" id="PS51379"/>
    </source>
</evidence>
<name>A0A1I7H2B8_9FIRM</name>
<dbReference type="InterPro" id="IPR017900">
    <property type="entry name" value="4Fe4S_Fe_S_CS"/>
</dbReference>
<evidence type="ECO:0000256" key="2">
    <source>
        <dbReference type="ARBA" id="ARBA00023004"/>
    </source>
</evidence>
<dbReference type="GO" id="GO:0046872">
    <property type="term" value="F:metal ion binding"/>
    <property type="evidence" value="ECO:0007669"/>
    <property type="project" value="UniProtKB-KW"/>
</dbReference>
<dbReference type="Gene3D" id="3.30.70.20">
    <property type="match status" value="1"/>
</dbReference>
<dbReference type="InterPro" id="IPR017896">
    <property type="entry name" value="4Fe4S_Fe-S-bd"/>
</dbReference>
<dbReference type="STRING" id="155865.SAMN05216515_11232"/>
<dbReference type="AlphaFoldDB" id="A0A1I7H2B8"/>
<organism evidence="5 6">
    <name type="scientific">Eubacterium pyruvativorans</name>
    <dbReference type="NCBI Taxonomy" id="155865"/>
    <lineage>
        <taxon>Bacteria</taxon>
        <taxon>Bacillati</taxon>
        <taxon>Bacillota</taxon>
        <taxon>Clostridia</taxon>
        <taxon>Eubacteriales</taxon>
        <taxon>Eubacteriaceae</taxon>
        <taxon>Eubacterium</taxon>
    </lineage>
</organism>
<keyword evidence="3" id="KW-0411">Iron-sulfur</keyword>
<dbReference type="InterPro" id="IPR051460">
    <property type="entry name" value="HdrC_iron-sulfur_subunit"/>
</dbReference>
<dbReference type="Proteomes" id="UP000198817">
    <property type="component" value="Unassembled WGS sequence"/>
</dbReference>
<dbReference type="PANTHER" id="PTHR43255">
    <property type="entry name" value="IRON-SULFUR-BINDING OXIDOREDUCTASE FADF-RELATED-RELATED"/>
    <property type="match status" value="1"/>
</dbReference>
<evidence type="ECO:0000256" key="3">
    <source>
        <dbReference type="ARBA" id="ARBA00023014"/>
    </source>
</evidence>
<evidence type="ECO:0000256" key="1">
    <source>
        <dbReference type="ARBA" id="ARBA00022723"/>
    </source>
</evidence>
<accession>A0A1I7H2B8</accession>
<sequence length="327" mass="37250">MEKRISEKCIHCGQCTRNCLFLEKYGLDLSGFEDRPDLAYRCFLCGVCRRVCPVDIDGRAIGMKGRKQQVADAGGRIPTRDYNIMLAEKRNYKFANYRHARAEQKAVLFPGCNFPSFFPETTKALVSAFGEHGIGTVFDCCGKPVQELGLEKDAQRILRRINEKMKENGVTEIITCCPNCYWFLGDKLDMKVVSIYTKMKELGIGRKITRPRFPMFDPCPDRTSLAFQRDVPYFLDGEIDHEAFRNVQCCGLGGSAGQLEPDLVREMARRVDEEGETLYTCCASCISNFRRLGLLRTEHILPLIMGVTDRYPKGAGSVMNRMKFRMY</sequence>